<evidence type="ECO:0000313" key="2">
    <source>
        <dbReference type="EMBL" id="KAF5810992.1"/>
    </source>
</evidence>
<evidence type="ECO:0000256" key="1">
    <source>
        <dbReference type="SAM" id="Phobius"/>
    </source>
</evidence>
<organism evidence="2 3">
    <name type="scientific">Helianthus annuus</name>
    <name type="common">Common sunflower</name>
    <dbReference type="NCBI Taxonomy" id="4232"/>
    <lineage>
        <taxon>Eukaryota</taxon>
        <taxon>Viridiplantae</taxon>
        <taxon>Streptophyta</taxon>
        <taxon>Embryophyta</taxon>
        <taxon>Tracheophyta</taxon>
        <taxon>Spermatophyta</taxon>
        <taxon>Magnoliopsida</taxon>
        <taxon>eudicotyledons</taxon>
        <taxon>Gunneridae</taxon>
        <taxon>Pentapetalae</taxon>
        <taxon>asterids</taxon>
        <taxon>campanulids</taxon>
        <taxon>Asterales</taxon>
        <taxon>Asteraceae</taxon>
        <taxon>Asteroideae</taxon>
        <taxon>Heliantheae alliance</taxon>
        <taxon>Heliantheae</taxon>
        <taxon>Helianthus</taxon>
    </lineage>
</organism>
<evidence type="ECO:0000313" key="3">
    <source>
        <dbReference type="Proteomes" id="UP000215914"/>
    </source>
</evidence>
<gene>
    <name evidence="2" type="ORF">HanXRQr2_Chr04g0176191</name>
</gene>
<comment type="caution">
    <text evidence="2">The sequence shown here is derived from an EMBL/GenBank/DDBJ whole genome shotgun (WGS) entry which is preliminary data.</text>
</comment>
<sequence>MLSIILQIKNPIPKLLIRISCYVSTYEGFGLRFIRIYNIHINIHRRVQVRLIRLSRVQLTYYSTILLVGLGSLELVNVLLLQIIHVFKYRILTRVKLPSHTNRSTK</sequence>
<keyword evidence="1" id="KW-0472">Membrane</keyword>
<dbReference type="Proteomes" id="UP000215914">
    <property type="component" value="Unassembled WGS sequence"/>
</dbReference>
<proteinExistence type="predicted"/>
<protein>
    <submittedName>
        <fullName evidence="2">Uncharacterized protein</fullName>
    </submittedName>
</protein>
<dbReference type="EMBL" id="MNCJ02000319">
    <property type="protein sequence ID" value="KAF5810992.1"/>
    <property type="molecule type" value="Genomic_DNA"/>
</dbReference>
<accession>A0A9K3J9U4</accession>
<keyword evidence="3" id="KW-1185">Reference proteome</keyword>
<name>A0A9K3J9U4_HELAN</name>
<dbReference type="AlphaFoldDB" id="A0A9K3J9U4"/>
<dbReference type="Gramene" id="mRNA:HanXRQr2_Chr04g0176191">
    <property type="protein sequence ID" value="CDS:HanXRQr2_Chr04g0176191.1"/>
    <property type="gene ID" value="HanXRQr2_Chr04g0176191"/>
</dbReference>
<reference evidence="2" key="1">
    <citation type="journal article" date="2017" name="Nature">
        <title>The sunflower genome provides insights into oil metabolism, flowering and Asterid evolution.</title>
        <authorList>
            <person name="Badouin H."/>
            <person name="Gouzy J."/>
            <person name="Grassa C.J."/>
            <person name="Murat F."/>
            <person name="Staton S.E."/>
            <person name="Cottret L."/>
            <person name="Lelandais-Briere C."/>
            <person name="Owens G.L."/>
            <person name="Carrere S."/>
            <person name="Mayjonade B."/>
            <person name="Legrand L."/>
            <person name="Gill N."/>
            <person name="Kane N.C."/>
            <person name="Bowers J.E."/>
            <person name="Hubner S."/>
            <person name="Bellec A."/>
            <person name="Berard A."/>
            <person name="Berges H."/>
            <person name="Blanchet N."/>
            <person name="Boniface M.C."/>
            <person name="Brunel D."/>
            <person name="Catrice O."/>
            <person name="Chaidir N."/>
            <person name="Claudel C."/>
            <person name="Donnadieu C."/>
            <person name="Faraut T."/>
            <person name="Fievet G."/>
            <person name="Helmstetter N."/>
            <person name="King M."/>
            <person name="Knapp S.J."/>
            <person name="Lai Z."/>
            <person name="Le Paslier M.C."/>
            <person name="Lippi Y."/>
            <person name="Lorenzon L."/>
            <person name="Mandel J.R."/>
            <person name="Marage G."/>
            <person name="Marchand G."/>
            <person name="Marquand E."/>
            <person name="Bret-Mestries E."/>
            <person name="Morien E."/>
            <person name="Nambeesan S."/>
            <person name="Nguyen T."/>
            <person name="Pegot-Espagnet P."/>
            <person name="Pouilly N."/>
            <person name="Raftis F."/>
            <person name="Sallet E."/>
            <person name="Schiex T."/>
            <person name="Thomas J."/>
            <person name="Vandecasteele C."/>
            <person name="Vares D."/>
            <person name="Vear F."/>
            <person name="Vautrin S."/>
            <person name="Crespi M."/>
            <person name="Mangin B."/>
            <person name="Burke J.M."/>
            <person name="Salse J."/>
            <person name="Munos S."/>
            <person name="Vincourt P."/>
            <person name="Rieseberg L.H."/>
            <person name="Langlade N.B."/>
        </authorList>
    </citation>
    <scope>NUCLEOTIDE SEQUENCE</scope>
    <source>
        <tissue evidence="2">Leaves</tissue>
    </source>
</reference>
<keyword evidence="1" id="KW-1133">Transmembrane helix</keyword>
<feature type="transmembrane region" description="Helical" evidence="1">
    <location>
        <begin position="61"/>
        <end position="87"/>
    </location>
</feature>
<reference evidence="2" key="2">
    <citation type="submission" date="2020-06" db="EMBL/GenBank/DDBJ databases">
        <title>Helianthus annuus Genome sequencing and assembly Release 2.</title>
        <authorList>
            <person name="Gouzy J."/>
            <person name="Langlade N."/>
            <person name="Munos S."/>
        </authorList>
    </citation>
    <scope>NUCLEOTIDE SEQUENCE</scope>
    <source>
        <tissue evidence="2">Leaves</tissue>
    </source>
</reference>
<keyword evidence="1" id="KW-0812">Transmembrane</keyword>